<reference evidence="9" key="1">
    <citation type="journal article" date="2015" name="Int. J. Syst. Evol. Microbiol.">
        <title>Rhizobium alvei sp. nov., isolated from a freshwater river.</title>
        <authorList>
            <person name="Sheu S.Y."/>
            <person name="Huang H.W."/>
            <person name="Young C.C."/>
            <person name="Chen W.M."/>
        </authorList>
    </citation>
    <scope>NUCLEOTIDE SEQUENCE</scope>
    <source>
        <strain evidence="9">TNR-22</strain>
    </source>
</reference>
<reference evidence="9" key="2">
    <citation type="submission" date="2023-07" db="EMBL/GenBank/DDBJ databases">
        <authorList>
            <person name="Shen H."/>
        </authorList>
    </citation>
    <scope>NUCLEOTIDE SEQUENCE</scope>
    <source>
        <strain evidence="9">TNR-22</strain>
    </source>
</reference>
<evidence type="ECO:0000256" key="4">
    <source>
        <dbReference type="ARBA" id="ARBA00022692"/>
    </source>
</evidence>
<evidence type="ECO:0000256" key="1">
    <source>
        <dbReference type="ARBA" id="ARBA00004651"/>
    </source>
</evidence>
<keyword evidence="2 7" id="KW-0813">Transport</keyword>
<comment type="subcellular location">
    <subcellularLocation>
        <location evidence="7">Cell inner membrane</location>
        <topology evidence="7">Multi-pass membrane protein</topology>
    </subcellularLocation>
    <subcellularLocation>
        <location evidence="1">Cell membrane</location>
        <topology evidence="1">Multi-pass membrane protein</topology>
    </subcellularLocation>
</comment>
<accession>A0ABT8YH67</accession>
<dbReference type="Proteomes" id="UP001174932">
    <property type="component" value="Unassembled WGS sequence"/>
</dbReference>
<dbReference type="InterPro" id="IPR055348">
    <property type="entry name" value="DctQ"/>
</dbReference>
<proteinExistence type="inferred from homology"/>
<feature type="domain" description="Tripartite ATP-independent periplasmic transporters DctQ component" evidence="8">
    <location>
        <begin position="34"/>
        <end position="157"/>
    </location>
</feature>
<feature type="transmembrane region" description="Helical" evidence="7">
    <location>
        <begin position="136"/>
        <end position="158"/>
    </location>
</feature>
<evidence type="ECO:0000313" key="9">
    <source>
        <dbReference type="EMBL" id="MDO6962954.1"/>
    </source>
</evidence>
<dbReference type="EMBL" id="JAUOZU010000002">
    <property type="protein sequence ID" value="MDO6962954.1"/>
    <property type="molecule type" value="Genomic_DNA"/>
</dbReference>
<dbReference type="RefSeq" id="WP_304374845.1">
    <property type="nucleotide sequence ID" value="NZ_JAUOZU010000002.1"/>
</dbReference>
<comment type="subunit">
    <text evidence="7">The complex comprises the extracytoplasmic solute receptor protein and the two transmembrane proteins.</text>
</comment>
<keyword evidence="5 7" id="KW-1133">Transmembrane helix</keyword>
<evidence type="ECO:0000313" key="10">
    <source>
        <dbReference type="Proteomes" id="UP001174932"/>
    </source>
</evidence>
<gene>
    <name evidence="9" type="ORF">Q4481_03235</name>
</gene>
<protein>
    <recommendedName>
        <fullName evidence="7">TRAP transporter small permease protein</fullName>
    </recommendedName>
</protein>
<sequence length="177" mass="19055">MQDKNTSGAAGRFVHALAEGVAIFGGLCLVAASILTGISIVGAQVYKPLPGEIELVEILCGLAVFAFLPFCQLKKGHVGVDLLINALGSGAIRWTQLIGDIIITVLLALIAWRHWLGTVDKFHNGEFTPILFVPLWWGYAASMVLLVVAVIVGVWCIFSDIRDIRRGAQIEIPLGVH</sequence>
<keyword evidence="7" id="KW-0997">Cell inner membrane</keyword>
<evidence type="ECO:0000256" key="3">
    <source>
        <dbReference type="ARBA" id="ARBA00022475"/>
    </source>
</evidence>
<keyword evidence="4 7" id="KW-0812">Transmembrane</keyword>
<comment type="similarity">
    <text evidence="7">Belongs to the TRAP transporter small permease family.</text>
</comment>
<feature type="transmembrane region" description="Helical" evidence="7">
    <location>
        <begin position="21"/>
        <end position="43"/>
    </location>
</feature>
<feature type="transmembrane region" description="Helical" evidence="7">
    <location>
        <begin position="55"/>
        <end position="73"/>
    </location>
</feature>
<dbReference type="Pfam" id="PF04290">
    <property type="entry name" value="DctQ"/>
    <property type="match status" value="1"/>
</dbReference>
<keyword evidence="3" id="KW-1003">Cell membrane</keyword>
<evidence type="ECO:0000256" key="7">
    <source>
        <dbReference type="RuleBase" id="RU369079"/>
    </source>
</evidence>
<evidence type="ECO:0000256" key="5">
    <source>
        <dbReference type="ARBA" id="ARBA00022989"/>
    </source>
</evidence>
<name>A0ABT8YH67_9HYPH</name>
<evidence type="ECO:0000256" key="2">
    <source>
        <dbReference type="ARBA" id="ARBA00022448"/>
    </source>
</evidence>
<evidence type="ECO:0000256" key="6">
    <source>
        <dbReference type="ARBA" id="ARBA00023136"/>
    </source>
</evidence>
<feature type="transmembrane region" description="Helical" evidence="7">
    <location>
        <begin position="94"/>
        <end position="116"/>
    </location>
</feature>
<keyword evidence="6 7" id="KW-0472">Membrane</keyword>
<evidence type="ECO:0000259" key="8">
    <source>
        <dbReference type="Pfam" id="PF04290"/>
    </source>
</evidence>
<comment type="function">
    <text evidence="7">Part of the tripartite ATP-independent periplasmic (TRAP) transport system.</text>
</comment>
<organism evidence="9 10">
    <name type="scientific">Rhizobium alvei</name>
    <dbReference type="NCBI Taxonomy" id="1132659"/>
    <lineage>
        <taxon>Bacteria</taxon>
        <taxon>Pseudomonadati</taxon>
        <taxon>Pseudomonadota</taxon>
        <taxon>Alphaproteobacteria</taxon>
        <taxon>Hyphomicrobiales</taxon>
        <taxon>Rhizobiaceae</taxon>
        <taxon>Rhizobium/Agrobacterium group</taxon>
        <taxon>Rhizobium</taxon>
    </lineage>
</organism>
<keyword evidence="10" id="KW-1185">Reference proteome</keyword>
<comment type="caution">
    <text evidence="9">The sequence shown here is derived from an EMBL/GenBank/DDBJ whole genome shotgun (WGS) entry which is preliminary data.</text>
</comment>